<keyword evidence="1" id="KW-0805">Transcription regulation</keyword>
<evidence type="ECO:0000256" key="2">
    <source>
        <dbReference type="ARBA" id="ARBA00023125"/>
    </source>
</evidence>
<dbReference type="InterPro" id="IPR000835">
    <property type="entry name" value="HTH_MarR-typ"/>
</dbReference>
<accession>A0A345T6E6</accession>
<dbReference type="InterPro" id="IPR011991">
    <property type="entry name" value="ArsR-like_HTH"/>
</dbReference>
<dbReference type="CDD" id="cd00090">
    <property type="entry name" value="HTH_ARSR"/>
    <property type="match status" value="1"/>
</dbReference>
<evidence type="ECO:0000313" key="6">
    <source>
        <dbReference type="Proteomes" id="UP000249340"/>
    </source>
</evidence>
<feature type="domain" description="HTH marR-type" evidence="4">
    <location>
        <begin position="1"/>
        <end position="114"/>
    </location>
</feature>
<dbReference type="AlphaFoldDB" id="A0A345T6E6"/>
<dbReference type="InterPro" id="IPR023187">
    <property type="entry name" value="Tscrpt_reg_MarR-type_CS"/>
</dbReference>
<dbReference type="PANTHER" id="PTHR42756:SF1">
    <property type="entry name" value="TRANSCRIPTIONAL REPRESSOR OF EMRAB OPERON"/>
    <property type="match status" value="1"/>
</dbReference>
<dbReference type="InterPro" id="IPR036390">
    <property type="entry name" value="WH_DNA-bd_sf"/>
</dbReference>
<proteinExistence type="predicted"/>
<dbReference type="KEGG" id="stri:C7M71_020470"/>
<protein>
    <submittedName>
        <fullName evidence="5">MarR family transcriptional regulator</fullName>
    </submittedName>
</protein>
<name>A0A345T6E6_9ACTN</name>
<dbReference type="PROSITE" id="PS50995">
    <property type="entry name" value="HTH_MARR_2"/>
    <property type="match status" value="1"/>
</dbReference>
<dbReference type="Proteomes" id="UP000249340">
    <property type="component" value="Chromosome"/>
</dbReference>
<dbReference type="SMART" id="SM00347">
    <property type="entry name" value="HTH_MARR"/>
    <property type="match status" value="1"/>
</dbReference>
<sequence length="119" mass="13163">MAREVHPELEGSAYPLLAYIGIEGKVRVTDIGLHFGVGKGTVSRQIKALEELGLIRRESDPLDGRVSLVSLTEEGDRRYTSARNARMGSIRALLGTWQPTDVATFADLLHRFNEVIENS</sequence>
<evidence type="ECO:0000259" key="4">
    <source>
        <dbReference type="PROSITE" id="PS50995"/>
    </source>
</evidence>
<keyword evidence="6" id="KW-1185">Reference proteome</keyword>
<evidence type="ECO:0000313" key="5">
    <source>
        <dbReference type="EMBL" id="AXI81551.1"/>
    </source>
</evidence>
<dbReference type="GO" id="GO:0003677">
    <property type="term" value="F:DNA binding"/>
    <property type="evidence" value="ECO:0007669"/>
    <property type="project" value="UniProtKB-KW"/>
</dbReference>
<dbReference type="InterPro" id="IPR036388">
    <property type="entry name" value="WH-like_DNA-bd_sf"/>
</dbReference>
<dbReference type="SUPFAM" id="SSF46785">
    <property type="entry name" value="Winged helix' DNA-binding domain"/>
    <property type="match status" value="1"/>
</dbReference>
<keyword evidence="2" id="KW-0238">DNA-binding</keyword>
<dbReference type="PANTHER" id="PTHR42756">
    <property type="entry name" value="TRANSCRIPTIONAL REGULATOR, MARR"/>
    <property type="match status" value="1"/>
</dbReference>
<dbReference type="Pfam" id="PF12802">
    <property type="entry name" value="MarR_2"/>
    <property type="match status" value="1"/>
</dbReference>
<reference evidence="6" key="1">
    <citation type="submission" date="2018-07" db="EMBL/GenBank/DDBJ databases">
        <title>Streptacidiphilus bronchialis DSM 106435 chromosome.</title>
        <authorList>
            <person name="Batra D."/>
            <person name="Gulvik C.A."/>
        </authorList>
    </citation>
    <scope>NUCLEOTIDE SEQUENCE [LARGE SCALE GENOMIC DNA]</scope>
    <source>
        <strain evidence="6">DSM 106435</strain>
    </source>
</reference>
<dbReference type="Gene3D" id="1.10.10.10">
    <property type="entry name" value="Winged helix-like DNA-binding domain superfamily/Winged helix DNA-binding domain"/>
    <property type="match status" value="1"/>
</dbReference>
<gene>
    <name evidence="5" type="ORF">C7M71_020470</name>
</gene>
<evidence type="ECO:0000256" key="3">
    <source>
        <dbReference type="ARBA" id="ARBA00023163"/>
    </source>
</evidence>
<dbReference type="EMBL" id="CP031264">
    <property type="protein sequence ID" value="AXI81551.1"/>
    <property type="molecule type" value="Genomic_DNA"/>
</dbReference>
<dbReference type="OrthoDB" id="4485201at2"/>
<evidence type="ECO:0000256" key="1">
    <source>
        <dbReference type="ARBA" id="ARBA00023015"/>
    </source>
</evidence>
<dbReference type="PROSITE" id="PS01117">
    <property type="entry name" value="HTH_MARR_1"/>
    <property type="match status" value="1"/>
</dbReference>
<organism evidence="5 6">
    <name type="scientific">Peterkaempfera bronchialis</name>
    <dbReference type="NCBI Taxonomy" id="2126346"/>
    <lineage>
        <taxon>Bacteria</taxon>
        <taxon>Bacillati</taxon>
        <taxon>Actinomycetota</taxon>
        <taxon>Actinomycetes</taxon>
        <taxon>Kitasatosporales</taxon>
        <taxon>Streptomycetaceae</taxon>
        <taxon>Peterkaempfera</taxon>
    </lineage>
</organism>
<dbReference type="GO" id="GO:0003700">
    <property type="term" value="F:DNA-binding transcription factor activity"/>
    <property type="evidence" value="ECO:0007669"/>
    <property type="project" value="InterPro"/>
</dbReference>
<keyword evidence="3" id="KW-0804">Transcription</keyword>